<dbReference type="EMBL" id="BNCP01000043">
    <property type="protein sequence ID" value="GIL88144.1"/>
    <property type="molecule type" value="Genomic_DNA"/>
</dbReference>
<comment type="caution">
    <text evidence="4">The sequence shown here is derived from an EMBL/GenBank/DDBJ whole genome shotgun (WGS) entry which is preliminary data.</text>
</comment>
<proteinExistence type="predicted"/>
<feature type="compositionally biased region" description="Low complexity" evidence="2">
    <location>
        <begin position="234"/>
        <end position="277"/>
    </location>
</feature>
<feature type="compositionally biased region" description="Basic and acidic residues" evidence="2">
    <location>
        <begin position="460"/>
        <end position="469"/>
    </location>
</feature>
<sequence>MNLADIAALKKQAADAFGDGDLHLCISKTMQAIDLLSKAIRDAPTVQRGAMMRELSCLHSNLAAALLELGNYPSSAEEARTAIELDPSWHRPYLRLCIALTAMHGTSTEAAAAALCRGLENCQDPRQLRELQDALSTLHCATGNSMAHAGKRRTADPSAAFGKRGPPGRWDKDPHSAIAKYQRCDIPDPDGSTQPTEWSKDTRAATSALAIPQQAINRNEGIDTDTTTTPGQLAAGAAVPSLSPSSPSEAAAGSGSQMQQQQQQQVYSDRTQGQQRDQTQHHNRLPRLLPVTALCGFLGSGKTTLVRHLLSSLESSAVTRVGLLVNDLAALNIDARLIMPPPVSLTATAGAAAAAPRAATDTDTGVGAAVCFPHTSAVEELLEFSNGCICCNLREEMQQQLRQLAARQPPLEHLIVECTGVGEPAPLAAAIRALAAEGLELRSVVTVVDVAEFLDAVSGTEDRRCREQRGGGGRGGDGSGGGVTQEISGQHLEGIGTEGRRPVQDKSRDDDNGDGGGDGSEGYGKLRILKPPQLRPPLPPRDADAAMSVAVAEAEVIAGSGCDRSTPRRPLAQLLVQQIETADIVVLNKCDRLLEHAQQHLKQSQKQAQQQGQQQGTVAADITTLGSGEIPLGEDLQPAAVAAASGLSEMLELIARRELRRALGIVRALNPSARVLTAVRCAVPWEMVMRLRPLQRPPPSVAQAQSQSLRVLPLPPGPLSPVGGTVVAMGTVDIDEVHLPVPMTEAAAEEEVGDKPGASHAARLTALKMPQPQPQPQPRPPSALALNSDAMPIPVSMEPTLEQQAATATVADAGNGQRRSTGRALEEDEYGIGSFVFRSRVPFHPARLWALLQAIASADTTRGGDGGKATDVVEEGMVMTNELVGEGGAGQKVVLPYQPPPLLRAKGFFWIASLDQAIWELSLAGGQVEAEAVGRWLCTMVNQEHWPVGHSHPRNTRTAPAATTGAVNGMALDTEAAAKDEVEVRVTGTAKPDGGPHSDDGGDGWDGTDREEGGNDSGDEEDYIGEFVSVGERAGGQRWHRRWGDRRNELVFIGVGLGESVVLGGTGVLMKQQLRELLKWAQLNREELAAPEEVWTGWDDRNWLGLLEQY</sequence>
<dbReference type="Pfam" id="PF02492">
    <property type="entry name" value="cobW"/>
    <property type="match status" value="1"/>
</dbReference>
<protein>
    <recommendedName>
        <fullName evidence="3">CobW C-terminal domain-containing protein</fullName>
    </recommendedName>
</protein>
<dbReference type="AlphaFoldDB" id="A0A8J4FXE4"/>
<feature type="compositionally biased region" description="Gly residues" evidence="2">
    <location>
        <begin position="470"/>
        <end position="483"/>
    </location>
</feature>
<accession>A0A8J4FXE4</accession>
<evidence type="ECO:0000256" key="1">
    <source>
        <dbReference type="SAM" id="Coils"/>
    </source>
</evidence>
<dbReference type="InterPro" id="IPR027417">
    <property type="entry name" value="P-loop_NTPase"/>
</dbReference>
<dbReference type="InterPro" id="IPR051927">
    <property type="entry name" value="Zn_Chap_cDPG_Synth"/>
</dbReference>
<feature type="coiled-coil region" evidence="1">
    <location>
        <begin position="587"/>
        <end position="614"/>
    </location>
</feature>
<reference evidence="4" key="1">
    <citation type="journal article" date="2021" name="Proc. Natl. Acad. Sci. U.S.A.">
        <title>Three genomes in the algal genus Volvox reveal the fate of a haploid sex-determining region after a transition to homothallism.</title>
        <authorList>
            <person name="Yamamoto K."/>
            <person name="Hamaji T."/>
            <person name="Kawai-Toyooka H."/>
            <person name="Matsuzaki R."/>
            <person name="Takahashi F."/>
            <person name="Nishimura Y."/>
            <person name="Kawachi M."/>
            <person name="Noguchi H."/>
            <person name="Minakuchi Y."/>
            <person name="Umen J.G."/>
            <person name="Toyoda A."/>
            <person name="Nozaki H."/>
        </authorList>
    </citation>
    <scope>NUCLEOTIDE SEQUENCE</scope>
    <source>
        <strain evidence="4">NIES-3786</strain>
    </source>
</reference>
<dbReference type="Gene3D" id="3.40.50.300">
    <property type="entry name" value="P-loop containing nucleotide triphosphate hydrolases"/>
    <property type="match status" value="1"/>
</dbReference>
<gene>
    <name evidence="4" type="ORF">Vretifemale_16235</name>
</gene>
<dbReference type="PANTHER" id="PTHR43603">
    <property type="entry name" value="COBW DOMAIN-CONTAINING PROTEIN DDB_G0274527"/>
    <property type="match status" value="1"/>
</dbReference>
<evidence type="ECO:0000313" key="5">
    <source>
        <dbReference type="Proteomes" id="UP000747110"/>
    </source>
</evidence>
<keyword evidence="1" id="KW-0175">Coiled coil</keyword>
<dbReference type="Proteomes" id="UP000747110">
    <property type="component" value="Unassembled WGS sequence"/>
</dbReference>
<evidence type="ECO:0000259" key="3">
    <source>
        <dbReference type="SMART" id="SM00833"/>
    </source>
</evidence>
<name>A0A8J4FXE4_9CHLO</name>
<feature type="domain" description="CobW C-terminal" evidence="3">
    <location>
        <begin position="832"/>
        <end position="1082"/>
    </location>
</feature>
<evidence type="ECO:0000256" key="2">
    <source>
        <dbReference type="SAM" id="MobiDB-lite"/>
    </source>
</evidence>
<dbReference type="SUPFAM" id="SSF48452">
    <property type="entry name" value="TPR-like"/>
    <property type="match status" value="1"/>
</dbReference>
<dbReference type="PANTHER" id="PTHR43603:SF1">
    <property type="entry name" value="ZINC-REGULATED GTPASE METALLOPROTEIN ACTIVATOR 1"/>
    <property type="match status" value="1"/>
</dbReference>
<feature type="region of interest" description="Disordered" evidence="2">
    <location>
        <begin position="460"/>
        <end position="546"/>
    </location>
</feature>
<dbReference type="SMART" id="SM00833">
    <property type="entry name" value="CobW_C"/>
    <property type="match status" value="1"/>
</dbReference>
<dbReference type="InterPro" id="IPR003495">
    <property type="entry name" value="CobW/HypB/UreG_nucleotide-bd"/>
</dbReference>
<dbReference type="InterPro" id="IPR011629">
    <property type="entry name" value="CobW-like_C"/>
</dbReference>
<dbReference type="SUPFAM" id="SSF52540">
    <property type="entry name" value="P-loop containing nucleoside triphosphate hydrolases"/>
    <property type="match status" value="1"/>
</dbReference>
<feature type="region of interest" description="Disordered" evidence="2">
    <location>
        <begin position="145"/>
        <end position="285"/>
    </location>
</feature>
<dbReference type="OrthoDB" id="2335338at2759"/>
<dbReference type="InterPro" id="IPR011990">
    <property type="entry name" value="TPR-like_helical_dom_sf"/>
</dbReference>
<keyword evidence="5" id="KW-1185">Reference proteome</keyword>
<feature type="region of interest" description="Disordered" evidence="2">
    <location>
        <begin position="803"/>
        <end position="824"/>
    </location>
</feature>
<evidence type="ECO:0000313" key="4">
    <source>
        <dbReference type="EMBL" id="GIL88144.1"/>
    </source>
</evidence>
<organism evidence="4 5">
    <name type="scientific">Volvox reticuliferus</name>
    <dbReference type="NCBI Taxonomy" id="1737510"/>
    <lineage>
        <taxon>Eukaryota</taxon>
        <taxon>Viridiplantae</taxon>
        <taxon>Chlorophyta</taxon>
        <taxon>core chlorophytes</taxon>
        <taxon>Chlorophyceae</taxon>
        <taxon>CS clade</taxon>
        <taxon>Chlamydomonadales</taxon>
        <taxon>Volvocaceae</taxon>
        <taxon>Volvox</taxon>
    </lineage>
</organism>
<feature type="compositionally biased region" description="Basic and acidic residues" evidence="2">
    <location>
        <begin position="498"/>
        <end position="510"/>
    </location>
</feature>
<dbReference type="Gene3D" id="1.25.40.10">
    <property type="entry name" value="Tetratricopeptide repeat domain"/>
    <property type="match status" value="1"/>
</dbReference>
<feature type="region of interest" description="Disordered" evidence="2">
    <location>
        <begin position="980"/>
        <end position="1022"/>
    </location>
</feature>